<keyword evidence="16" id="KW-0675">Receptor</keyword>
<gene>
    <name evidence="25" type="ORF">ZIOFF_014796</name>
</gene>
<evidence type="ECO:0000256" key="22">
    <source>
        <dbReference type="SAM" id="Phobius"/>
    </source>
</evidence>
<dbReference type="SMART" id="SM00369">
    <property type="entry name" value="LRR_TYP"/>
    <property type="match status" value="6"/>
</dbReference>
<evidence type="ECO:0000256" key="9">
    <source>
        <dbReference type="ARBA" id="ARBA00022737"/>
    </source>
</evidence>
<feature type="region of interest" description="Disordered" evidence="21">
    <location>
        <begin position="460"/>
        <end position="502"/>
    </location>
</feature>
<dbReference type="Pfam" id="PF00560">
    <property type="entry name" value="LRR_1"/>
    <property type="match status" value="2"/>
</dbReference>
<evidence type="ECO:0000256" key="12">
    <source>
        <dbReference type="ARBA" id="ARBA00022840"/>
    </source>
</evidence>
<keyword evidence="8 23" id="KW-0732">Signal</keyword>
<dbReference type="GO" id="GO:0005524">
    <property type="term" value="F:ATP binding"/>
    <property type="evidence" value="ECO:0007669"/>
    <property type="project" value="UniProtKB-UniRule"/>
</dbReference>
<dbReference type="InterPro" id="IPR003591">
    <property type="entry name" value="Leu-rich_rpt_typical-subtyp"/>
</dbReference>
<dbReference type="FunFam" id="1.10.510.10:FF:000198">
    <property type="entry name" value="receptor protein kinase TMK1"/>
    <property type="match status" value="1"/>
</dbReference>
<dbReference type="FunFam" id="3.30.200.20:FF:000226">
    <property type="entry name" value="receptor protein kinase TMK1"/>
    <property type="match status" value="1"/>
</dbReference>
<name>A0A8J5LLX7_ZINOF</name>
<keyword evidence="5" id="KW-0433">Leucine-rich repeat</keyword>
<feature type="compositionally biased region" description="Low complexity" evidence="21">
    <location>
        <begin position="539"/>
        <end position="548"/>
    </location>
</feature>
<dbReference type="GO" id="GO:0016020">
    <property type="term" value="C:membrane"/>
    <property type="evidence" value="ECO:0007669"/>
    <property type="project" value="UniProtKB-SubCell"/>
</dbReference>
<evidence type="ECO:0000256" key="15">
    <source>
        <dbReference type="ARBA" id="ARBA00023157"/>
    </source>
</evidence>
<comment type="catalytic activity">
    <reaction evidence="19">
        <text>L-seryl-[protein] + ATP = O-phospho-L-seryl-[protein] + ADP + H(+)</text>
        <dbReference type="Rhea" id="RHEA:17989"/>
        <dbReference type="Rhea" id="RHEA-COMP:9863"/>
        <dbReference type="Rhea" id="RHEA-COMP:11604"/>
        <dbReference type="ChEBI" id="CHEBI:15378"/>
        <dbReference type="ChEBI" id="CHEBI:29999"/>
        <dbReference type="ChEBI" id="CHEBI:30616"/>
        <dbReference type="ChEBI" id="CHEBI:83421"/>
        <dbReference type="ChEBI" id="CHEBI:456216"/>
        <dbReference type="EC" id="2.7.11.1"/>
    </reaction>
</comment>
<reference evidence="25 26" key="1">
    <citation type="submission" date="2020-08" db="EMBL/GenBank/DDBJ databases">
        <title>Plant Genome Project.</title>
        <authorList>
            <person name="Zhang R.-G."/>
        </authorList>
    </citation>
    <scope>NUCLEOTIDE SEQUENCE [LARGE SCALE GENOMIC DNA]</scope>
    <source>
        <tissue evidence="25">Rhizome</tissue>
    </source>
</reference>
<feature type="transmembrane region" description="Helical" evidence="22">
    <location>
        <begin position="508"/>
        <end position="530"/>
    </location>
</feature>
<organism evidence="25 26">
    <name type="scientific">Zingiber officinale</name>
    <name type="common">Ginger</name>
    <name type="synonym">Amomum zingiber</name>
    <dbReference type="NCBI Taxonomy" id="94328"/>
    <lineage>
        <taxon>Eukaryota</taxon>
        <taxon>Viridiplantae</taxon>
        <taxon>Streptophyta</taxon>
        <taxon>Embryophyta</taxon>
        <taxon>Tracheophyta</taxon>
        <taxon>Spermatophyta</taxon>
        <taxon>Magnoliopsida</taxon>
        <taxon>Liliopsida</taxon>
        <taxon>Zingiberales</taxon>
        <taxon>Zingiberaceae</taxon>
        <taxon>Zingiber</taxon>
    </lineage>
</organism>
<dbReference type="Proteomes" id="UP000734854">
    <property type="component" value="Unassembled WGS sequence"/>
</dbReference>
<keyword evidence="14 22" id="KW-0472">Membrane</keyword>
<evidence type="ECO:0000256" key="11">
    <source>
        <dbReference type="ARBA" id="ARBA00022777"/>
    </source>
</evidence>
<comment type="caution">
    <text evidence="25">The sequence shown here is derived from an EMBL/GenBank/DDBJ whole genome shotgun (WGS) entry which is preliminary data.</text>
</comment>
<keyword evidence="7 22" id="KW-0812">Transmembrane</keyword>
<sequence length="958" mass="103638">MLRMTRESLIRIACLCLVCMKSLVWSATDPGDYAILDEFRKGLSNAELLGWPTNNKDPCGTPKWPHVFCSGSRVAQIQVQNMGLSGPLPKDFNKLSMLSNIGLQRNNFNGQLPSFRGLSNLQYAYLGGNQFDTIPSDFFVGLTALQVLSLDKNPLNQSTGWVLPSDLANSAQLVNLSLIQCNLAGEIPEFLGSMSSLSALKLSYNNLIGSIPASFSGLPLQILWLNNQNDPGLSGPIDVIAQMTMLNDVWLHGNQFSGSIPNSIGALTSLSRLWLNNNRFVGLVPENLTNLPQLKSLQLDNNMLMGAIPKASFTNCTYAENSFCQSKPGVPCSPDVTALLYFLDGVNFPPKLADSWSGNDPCTGSWLGVSCSNEKVSVINLPNSELNGTISKTLGELDSLVNVFLEGNNLIGLIPNSLASLKSLRVLNLSSNDLSPPVPKFASNVKVLLDGNKLLINPSPPGSPSIVSPSNSPPSADTPSTDSPKAPGAPSSSSSSSDIAGSSRKPNVLFIIIPIVLGILIIVLVMLLCYRRWKGKTSVTASTGSATTQPSNSLGPANLDKSVAKDNANNSIATSITDRYSQNSSNTTNTYAIDSGNLIISVQVLRSATKNFASENVLGRGGFGVVYKGELHDGTMIAVKRMECVVLSNKGLDEFHSEIAVLSKVRHRNLVYILGYSAEDNERLLVYEYMHQGALSRHLFQWKELGLEPLSWKKRLNIALDIAHGLEYLHNLAHQSFIHRDLKSSNILLGDDFRAKISDFGLVKLAPDGKQSVATRLAGTFGYLAPEYAVTGKVTTKVDVFSFGVVLMELLTGMMALDEERPEESHYLASWFCRMKTSKDKLRSIIDASLSVTDETFESFVVIADLAGHCAAREPYQRPEMGHAVNVLAPLVDNWKPVNDDQEENLGIDFGKPLLQMVKGWQAADATDVSSASLDDSKGSIPARPAGFAESFTSADGR</sequence>
<feature type="binding site" evidence="20">
    <location>
        <position position="640"/>
    </location>
    <ligand>
        <name>ATP</name>
        <dbReference type="ChEBI" id="CHEBI:30616"/>
    </ligand>
</feature>
<dbReference type="FunFam" id="3.80.10.10:FF:000190">
    <property type="entry name" value="Receptor-like kinase TMK4"/>
    <property type="match status" value="1"/>
</dbReference>
<comment type="catalytic activity">
    <reaction evidence="18">
        <text>L-threonyl-[protein] + ATP = O-phospho-L-threonyl-[protein] + ADP + H(+)</text>
        <dbReference type="Rhea" id="RHEA:46608"/>
        <dbReference type="Rhea" id="RHEA-COMP:11060"/>
        <dbReference type="Rhea" id="RHEA-COMP:11605"/>
        <dbReference type="ChEBI" id="CHEBI:15378"/>
        <dbReference type="ChEBI" id="CHEBI:30013"/>
        <dbReference type="ChEBI" id="CHEBI:30616"/>
        <dbReference type="ChEBI" id="CHEBI:61977"/>
        <dbReference type="ChEBI" id="CHEBI:456216"/>
        <dbReference type="EC" id="2.7.11.1"/>
    </reaction>
</comment>
<protein>
    <recommendedName>
        <fullName evidence="3">non-specific serine/threonine protein kinase</fullName>
        <ecNumber evidence="3">2.7.11.1</ecNumber>
    </recommendedName>
</protein>
<evidence type="ECO:0000313" key="25">
    <source>
        <dbReference type="EMBL" id="KAG6524852.1"/>
    </source>
</evidence>
<dbReference type="PROSITE" id="PS50011">
    <property type="entry name" value="PROTEIN_KINASE_DOM"/>
    <property type="match status" value="1"/>
</dbReference>
<accession>A0A8J5LLX7</accession>
<proteinExistence type="inferred from homology"/>
<evidence type="ECO:0000256" key="6">
    <source>
        <dbReference type="ARBA" id="ARBA00022679"/>
    </source>
</evidence>
<dbReference type="Pfam" id="PF13855">
    <property type="entry name" value="LRR_8"/>
    <property type="match status" value="1"/>
</dbReference>
<keyword evidence="12 20" id="KW-0067">ATP-binding</keyword>
<feature type="chain" id="PRO_5035168591" description="non-specific serine/threonine protein kinase" evidence="23">
    <location>
        <begin position="27"/>
        <end position="958"/>
    </location>
</feature>
<dbReference type="SMART" id="SM00220">
    <property type="entry name" value="S_TKc"/>
    <property type="match status" value="1"/>
</dbReference>
<evidence type="ECO:0000256" key="10">
    <source>
        <dbReference type="ARBA" id="ARBA00022741"/>
    </source>
</evidence>
<evidence type="ECO:0000256" key="4">
    <source>
        <dbReference type="ARBA" id="ARBA00022527"/>
    </source>
</evidence>
<keyword evidence="9" id="KW-0677">Repeat</keyword>
<dbReference type="PROSITE" id="PS00108">
    <property type="entry name" value="PROTEIN_KINASE_ST"/>
    <property type="match status" value="1"/>
</dbReference>
<dbReference type="FunFam" id="3.80.10.10:FF:000129">
    <property type="entry name" value="Leucine-rich repeat receptor-like kinase"/>
    <property type="match status" value="1"/>
</dbReference>
<evidence type="ECO:0000256" key="18">
    <source>
        <dbReference type="ARBA" id="ARBA00047899"/>
    </source>
</evidence>
<dbReference type="InterPro" id="IPR017441">
    <property type="entry name" value="Protein_kinase_ATP_BS"/>
</dbReference>
<dbReference type="AlphaFoldDB" id="A0A8J5LLX7"/>
<evidence type="ECO:0000256" key="7">
    <source>
        <dbReference type="ARBA" id="ARBA00022692"/>
    </source>
</evidence>
<dbReference type="InterPro" id="IPR001245">
    <property type="entry name" value="Ser-Thr/Tyr_kinase_cat_dom"/>
</dbReference>
<feature type="region of interest" description="Disordered" evidence="21">
    <location>
        <begin position="932"/>
        <end position="958"/>
    </location>
</feature>
<evidence type="ECO:0000256" key="23">
    <source>
        <dbReference type="SAM" id="SignalP"/>
    </source>
</evidence>
<keyword evidence="17" id="KW-0325">Glycoprotein</keyword>
<evidence type="ECO:0000256" key="21">
    <source>
        <dbReference type="SAM" id="MobiDB-lite"/>
    </source>
</evidence>
<feature type="domain" description="Protein kinase" evidence="24">
    <location>
        <begin position="612"/>
        <end position="892"/>
    </location>
</feature>
<keyword evidence="26" id="KW-1185">Reference proteome</keyword>
<evidence type="ECO:0000256" key="5">
    <source>
        <dbReference type="ARBA" id="ARBA00022614"/>
    </source>
</evidence>
<evidence type="ECO:0000313" key="26">
    <source>
        <dbReference type="Proteomes" id="UP000734854"/>
    </source>
</evidence>
<evidence type="ECO:0000256" key="19">
    <source>
        <dbReference type="ARBA" id="ARBA00048679"/>
    </source>
</evidence>
<dbReference type="InterPro" id="IPR013210">
    <property type="entry name" value="LRR_N_plant-typ"/>
</dbReference>
<keyword evidence="10 20" id="KW-0547">Nucleotide-binding</keyword>
<feature type="signal peptide" evidence="23">
    <location>
        <begin position="1"/>
        <end position="26"/>
    </location>
</feature>
<dbReference type="CDD" id="cd14066">
    <property type="entry name" value="STKc_IRAK"/>
    <property type="match status" value="1"/>
</dbReference>
<evidence type="ECO:0000256" key="1">
    <source>
        <dbReference type="ARBA" id="ARBA00004167"/>
    </source>
</evidence>
<keyword evidence="15" id="KW-1015">Disulfide bond</keyword>
<keyword evidence="4" id="KW-0723">Serine/threonine-protein kinase</keyword>
<dbReference type="PANTHER" id="PTHR47986:SF1">
    <property type="entry name" value="OS04G0685900 PROTEIN"/>
    <property type="match status" value="1"/>
</dbReference>
<evidence type="ECO:0000256" key="8">
    <source>
        <dbReference type="ARBA" id="ARBA00022729"/>
    </source>
</evidence>
<dbReference type="OrthoDB" id="2018786at2759"/>
<dbReference type="InterPro" id="IPR000719">
    <property type="entry name" value="Prot_kinase_dom"/>
</dbReference>
<evidence type="ECO:0000256" key="16">
    <source>
        <dbReference type="ARBA" id="ARBA00023170"/>
    </source>
</evidence>
<dbReference type="EC" id="2.7.11.1" evidence="3"/>
<evidence type="ECO:0000259" key="24">
    <source>
        <dbReference type="PROSITE" id="PS50011"/>
    </source>
</evidence>
<keyword evidence="13 22" id="KW-1133">Transmembrane helix</keyword>
<evidence type="ECO:0000256" key="3">
    <source>
        <dbReference type="ARBA" id="ARBA00012513"/>
    </source>
</evidence>
<dbReference type="Pfam" id="PF08263">
    <property type="entry name" value="LRRNT_2"/>
    <property type="match status" value="2"/>
</dbReference>
<comment type="similarity">
    <text evidence="2">Belongs to the protein kinase superfamily. Ser/Thr protein kinase family.</text>
</comment>
<evidence type="ECO:0000256" key="2">
    <source>
        <dbReference type="ARBA" id="ARBA00008684"/>
    </source>
</evidence>
<evidence type="ECO:0000256" key="13">
    <source>
        <dbReference type="ARBA" id="ARBA00022989"/>
    </source>
</evidence>
<comment type="subcellular location">
    <subcellularLocation>
        <location evidence="1">Membrane</location>
        <topology evidence="1">Single-pass membrane protein</topology>
    </subcellularLocation>
</comment>
<dbReference type="Pfam" id="PF07714">
    <property type="entry name" value="PK_Tyr_Ser-Thr"/>
    <property type="match status" value="1"/>
</dbReference>
<dbReference type="PROSITE" id="PS00107">
    <property type="entry name" value="PROTEIN_KINASE_ATP"/>
    <property type="match status" value="1"/>
</dbReference>
<dbReference type="PANTHER" id="PTHR47986">
    <property type="entry name" value="OSJNBA0070M12.3 PROTEIN"/>
    <property type="match status" value="1"/>
</dbReference>
<feature type="compositionally biased region" description="Low complexity" evidence="21">
    <location>
        <begin position="464"/>
        <end position="502"/>
    </location>
</feature>
<dbReference type="InterPro" id="IPR052422">
    <property type="entry name" value="Auxin_Ser/Thr_Kinase"/>
</dbReference>
<dbReference type="InterPro" id="IPR008271">
    <property type="entry name" value="Ser/Thr_kinase_AS"/>
</dbReference>
<keyword evidence="11" id="KW-0418">Kinase</keyword>
<evidence type="ECO:0000256" key="17">
    <source>
        <dbReference type="ARBA" id="ARBA00023180"/>
    </source>
</evidence>
<dbReference type="GO" id="GO:0004674">
    <property type="term" value="F:protein serine/threonine kinase activity"/>
    <property type="evidence" value="ECO:0007669"/>
    <property type="project" value="UniProtKB-KW"/>
</dbReference>
<dbReference type="InterPro" id="IPR001611">
    <property type="entry name" value="Leu-rich_rpt"/>
</dbReference>
<evidence type="ECO:0000256" key="20">
    <source>
        <dbReference type="PROSITE-ProRule" id="PRU10141"/>
    </source>
</evidence>
<feature type="region of interest" description="Disordered" evidence="21">
    <location>
        <begin position="539"/>
        <end position="561"/>
    </location>
</feature>
<dbReference type="EMBL" id="JACMSC010000004">
    <property type="protein sequence ID" value="KAG6524852.1"/>
    <property type="molecule type" value="Genomic_DNA"/>
</dbReference>
<keyword evidence="6" id="KW-0808">Transferase</keyword>
<evidence type="ECO:0000256" key="14">
    <source>
        <dbReference type="ARBA" id="ARBA00023136"/>
    </source>
</evidence>